<accession>A0A132NS51</accession>
<protein>
    <submittedName>
        <fullName evidence="2">Uncharacterized protein</fullName>
    </submittedName>
</protein>
<evidence type="ECO:0000313" key="3">
    <source>
        <dbReference type="Proteomes" id="UP000070089"/>
    </source>
</evidence>
<sequence length="1196" mass="129316">MGVTAFATSFFPGLTLTKLASLASMIVDGQPASKYFELLTPQLVSYSIVVALPCILGIFLFISLLYIIFTRICGCSSKACGMCLRCSSCCFIVQIISCIVGLAGCIGLIVASTQPLIGFTNASRELQTFTDKLNVVTKNTATAGDSILDALLVFSNGTELGSPISSMLGMSSGELSMYITDVSTNSLIGPVYRTVALSDNGFASSVSTLLNPGCKEGYESITIVEDFATNANTRLNLVRTEATQKSTVTDLQTRQQYSYFENTSTTNSVDDVKITKSSFDRLNHRSIIGGAVHAINSIVLGVNNSLESKITTGVDIAAQWKAIVEKASEQIFSSTEAYNNYKSNTNNPIPRANLKLPVSSSAADIISFIRTNLDKLITNDSDKKLINAVINTFTAEKATLGAFIKAFCTSDLKDKFTALCDGITDSSTDKDISTKINNMIVPTNTFTGTLKDVLTALSEALPYVRYVQELQLHKDQMEPQYVFDAFVNNKTCPYFISGLVPLLQPGTTLTHCTPSFMNYVPSWARSYTILTLVFPLVTAIMLLFPLTSFTLGLLGSCYKKKSLFVWALICNASSLLCVAIFLAIFGLLAVLIGKVFVVQASALFDNPEQYMSTNYPQIMSIINASIPEEYRKVFVSNVSVDLAVNEQIQGRVFPTLVYTTPSCISVDWSTYAALKGTGKDGECTSSLGSLVTAATALQLPTDDPFYSTDISFPLNFSTFSLTDLVYYNEKRQDNTLFRVLGLPELYTQLVGLLPRAANAFLTLGSVFVNDAEKIMVDILGSVVNGINSALNSQDFKKINLFLQAKNGYALYVANYSTETMRDALYGSSVSSDLIDIYGACTSYVQSYTEDQKPNALSLKDAVSAIQGLNGIKGECIALVQLLRGVAFAAGCDITKTLDQPIGYATPSSLDTLCAKSGIADFMKKLRAALETLKTSCTGYTGVLVKVLNRTMGPDDITQGCQAGSTSNAALVSERIIRTYPAFAEAMLALLSRGLTVFGWTTSLTSDTALTVVLDTTRAYQRFTDVFTGWSEFSADTVAFISAYSDLISAILSPINIFSNILETNVIAGSRSGRLTSGFSSCFNETIMKSLRALVNDTVILPVNKAILASLSAAIGDKGLATPYTWETIFLLLKKLLFGVGMLESFGAVFLCLYFIWAGFFFGAAGQNNSWINLSHTGMLSVKDNSERMHLMPSISP</sequence>
<evidence type="ECO:0000256" key="1">
    <source>
        <dbReference type="SAM" id="Phobius"/>
    </source>
</evidence>
<organism evidence="2 3">
    <name type="scientific">Giardia duodenalis assemblage B</name>
    <dbReference type="NCBI Taxonomy" id="1394984"/>
    <lineage>
        <taxon>Eukaryota</taxon>
        <taxon>Metamonada</taxon>
        <taxon>Diplomonadida</taxon>
        <taxon>Hexamitidae</taxon>
        <taxon>Giardiinae</taxon>
        <taxon>Giardia</taxon>
    </lineage>
</organism>
<reference evidence="2 3" key="1">
    <citation type="journal article" date="2015" name="Mol. Biochem. Parasitol.">
        <title>Identification of polymorphic genes for use in assemblage B genotyping assays through comparative genomics of multiple assemblage B Giardia duodenalis isolates.</title>
        <authorList>
            <person name="Wielinga C."/>
            <person name="Thompson R.C."/>
            <person name="Monis P."/>
            <person name="Ryan U."/>
        </authorList>
    </citation>
    <scope>NUCLEOTIDE SEQUENCE [LARGE SCALE GENOMIC DNA]</scope>
    <source>
        <strain evidence="2 3">BAH15c1</strain>
    </source>
</reference>
<feature type="transmembrane region" description="Helical" evidence="1">
    <location>
        <begin position="43"/>
        <end position="69"/>
    </location>
</feature>
<feature type="transmembrane region" description="Helical" evidence="1">
    <location>
        <begin position="563"/>
        <end position="592"/>
    </location>
</feature>
<dbReference type="OrthoDB" id="10254916at2759"/>
<comment type="caution">
    <text evidence="2">The sequence shown here is derived from an EMBL/GenBank/DDBJ whole genome shotgun (WGS) entry which is preliminary data.</text>
</comment>
<keyword evidence="1" id="KW-1133">Transmembrane helix</keyword>
<evidence type="ECO:0000313" key="2">
    <source>
        <dbReference type="EMBL" id="KWX12943.1"/>
    </source>
</evidence>
<dbReference type="Proteomes" id="UP000070089">
    <property type="component" value="Unassembled WGS sequence"/>
</dbReference>
<feature type="transmembrane region" description="Helical" evidence="1">
    <location>
        <begin position="527"/>
        <end position="551"/>
    </location>
</feature>
<dbReference type="EMBL" id="JXTI01000092">
    <property type="protein sequence ID" value="KWX12943.1"/>
    <property type="molecule type" value="Genomic_DNA"/>
</dbReference>
<gene>
    <name evidence="2" type="ORF">QR46_3086</name>
</gene>
<dbReference type="AlphaFoldDB" id="A0A132NS51"/>
<feature type="transmembrane region" description="Helical" evidence="1">
    <location>
        <begin position="90"/>
        <end position="111"/>
    </location>
</feature>
<dbReference type="VEuPathDB" id="GiardiaDB:QR46_3086"/>
<keyword evidence="1" id="KW-0472">Membrane</keyword>
<name>A0A132NS51_GIAIN</name>
<proteinExistence type="predicted"/>
<feature type="transmembrane region" description="Helical" evidence="1">
    <location>
        <begin position="1135"/>
        <end position="1161"/>
    </location>
</feature>
<keyword evidence="1" id="KW-0812">Transmembrane</keyword>